<accession>A0A7Z2NXW3</accession>
<name>A0A7Z2NXW3_9SPHN</name>
<dbReference type="EMBL" id="CP047895">
    <property type="protein sequence ID" value="QHL91405.1"/>
    <property type="molecule type" value="Genomic_DNA"/>
</dbReference>
<evidence type="ECO:0000313" key="3">
    <source>
        <dbReference type="Proteomes" id="UP000464468"/>
    </source>
</evidence>
<dbReference type="AlphaFoldDB" id="A0A7Z2NXW3"/>
<dbReference type="KEGG" id="schy:GVO57_12025"/>
<dbReference type="Proteomes" id="UP000464468">
    <property type="component" value="Chromosome"/>
</dbReference>
<proteinExistence type="predicted"/>
<evidence type="ECO:0000256" key="1">
    <source>
        <dbReference type="SAM" id="SignalP"/>
    </source>
</evidence>
<protein>
    <recommendedName>
        <fullName evidence="4">S-adenosyl-L-homocysteine hydrolase</fullName>
    </recommendedName>
</protein>
<evidence type="ECO:0000313" key="2">
    <source>
        <dbReference type="EMBL" id="QHL91405.1"/>
    </source>
</evidence>
<organism evidence="2 3">
    <name type="scientific">Sphingomonas changnyeongensis</name>
    <dbReference type="NCBI Taxonomy" id="2698679"/>
    <lineage>
        <taxon>Bacteria</taxon>
        <taxon>Pseudomonadati</taxon>
        <taxon>Pseudomonadota</taxon>
        <taxon>Alphaproteobacteria</taxon>
        <taxon>Sphingomonadales</taxon>
        <taxon>Sphingomonadaceae</taxon>
        <taxon>Sphingomonas</taxon>
    </lineage>
</organism>
<evidence type="ECO:0008006" key="4">
    <source>
        <dbReference type="Google" id="ProtNLM"/>
    </source>
</evidence>
<sequence>MTFLAKGAALFAAAAALATPVEAACWSDAAYRAAQVRELDTMLMVEALRCRRAAPDFVSDYNAFVQHSRPALVRVNDELRQHFAATVGAARALDAYDRYVTTVANRYGAGVSGLGCDDMRNILRAAAGAKGALPALVELAQAADMQPALPGARCNGPDTPLAIASRR</sequence>
<keyword evidence="1" id="KW-0732">Signal</keyword>
<gene>
    <name evidence="2" type="ORF">GVO57_12025</name>
</gene>
<feature type="signal peptide" evidence="1">
    <location>
        <begin position="1"/>
        <end position="23"/>
    </location>
</feature>
<feature type="chain" id="PRO_5030917352" description="S-adenosyl-L-homocysteine hydrolase" evidence="1">
    <location>
        <begin position="24"/>
        <end position="167"/>
    </location>
</feature>
<keyword evidence="3" id="KW-1185">Reference proteome</keyword>
<reference evidence="2 3" key="1">
    <citation type="submission" date="2020-01" db="EMBL/GenBank/DDBJ databases">
        <title>Sphingomonas sp. C33 whole genome sequece.</title>
        <authorList>
            <person name="Park C."/>
        </authorList>
    </citation>
    <scope>NUCLEOTIDE SEQUENCE [LARGE SCALE GENOMIC DNA]</scope>
    <source>
        <strain evidence="2 3">C33</strain>
    </source>
</reference>
<dbReference type="RefSeq" id="WP_160593335.1">
    <property type="nucleotide sequence ID" value="NZ_CP047895.1"/>
</dbReference>